<organism evidence="1 2">
    <name type="scientific">Eretmocerus hayati</name>
    <dbReference type="NCBI Taxonomy" id="131215"/>
    <lineage>
        <taxon>Eukaryota</taxon>
        <taxon>Metazoa</taxon>
        <taxon>Ecdysozoa</taxon>
        <taxon>Arthropoda</taxon>
        <taxon>Hexapoda</taxon>
        <taxon>Insecta</taxon>
        <taxon>Pterygota</taxon>
        <taxon>Neoptera</taxon>
        <taxon>Endopterygota</taxon>
        <taxon>Hymenoptera</taxon>
        <taxon>Apocrita</taxon>
        <taxon>Proctotrupomorpha</taxon>
        <taxon>Chalcidoidea</taxon>
        <taxon>Aphelinidae</taxon>
        <taxon>Aphelininae</taxon>
        <taxon>Eretmocerus</taxon>
    </lineage>
</organism>
<gene>
    <name evidence="1" type="ORF">QAD02_006392</name>
</gene>
<sequence>MWRVLACFVMAAIVVASSLPQQYLEPRWGFEDDNNIDDQCKGWGSKCSGNDTCCSILKCSKKKGVCSILAGLWDDTDCSPLGASCSTDSDCCSNHCEQDMPRNWDFWPKENTGHCTNSSSNSTTLPPGSETTTLRSPTFLEYP</sequence>
<evidence type="ECO:0000313" key="2">
    <source>
        <dbReference type="Proteomes" id="UP001239111"/>
    </source>
</evidence>
<reference evidence="1" key="1">
    <citation type="submission" date="2023-04" db="EMBL/GenBank/DDBJ databases">
        <title>A chromosome-level genome assembly of the parasitoid wasp Eretmocerus hayati.</title>
        <authorList>
            <person name="Zhong Y."/>
            <person name="Liu S."/>
            <person name="Liu Y."/>
        </authorList>
    </citation>
    <scope>NUCLEOTIDE SEQUENCE</scope>
    <source>
        <strain evidence="1">ZJU_SS_LIU_2023</strain>
    </source>
</reference>
<accession>A0ACC2N0Q5</accession>
<dbReference type="Proteomes" id="UP001239111">
    <property type="component" value="Chromosome 4"/>
</dbReference>
<proteinExistence type="predicted"/>
<comment type="caution">
    <text evidence="1">The sequence shown here is derived from an EMBL/GenBank/DDBJ whole genome shotgun (WGS) entry which is preliminary data.</text>
</comment>
<dbReference type="EMBL" id="CM056744">
    <property type="protein sequence ID" value="KAJ8664730.1"/>
    <property type="molecule type" value="Genomic_DNA"/>
</dbReference>
<evidence type="ECO:0000313" key="1">
    <source>
        <dbReference type="EMBL" id="KAJ8664730.1"/>
    </source>
</evidence>
<protein>
    <submittedName>
        <fullName evidence="1">Uncharacterized protein</fullName>
    </submittedName>
</protein>
<name>A0ACC2N0Q5_9HYME</name>
<keyword evidence="2" id="KW-1185">Reference proteome</keyword>